<evidence type="ECO:0000256" key="3">
    <source>
        <dbReference type="ARBA" id="ARBA00022989"/>
    </source>
</evidence>
<sequence>MASQPRPEIFASTAREVICILTLCSSVATSSLGSGALQVALPQIGKYYNITGGDLTWIIASGTLTAGSFLLLCGSLSDIVGRKRMLFLSYGWFALWNLAAGFAKSHILFDIFRGLAGIGTAGAIPACVGIIGSTYQRGTRKNKAFAVLGGFQPLGYVFGIVTGGIATEFLSWQANVWFLTIVYTAITVLTWFFVPSDRELLEHVRMQELRGNRMSGIQQSQTVVVEQPIMTLLKQVDFIGAFLVTAGFALFVFSLTSASKAASGWTSPEILSCLIIGIALVLSFLGWQWYVGRKDNKSGIQPLMPLSIWTYPNLGLVMAIVTLGFINFSGILMFWSTLWFQEINKVTPLITTARYLPQVIGGFIVNAFAAYTLHLIPGKLLLIVGMIAFTGSTLLFALQPANVSYWAMAFPSLCLSVVGADLVYMVSNLFVSESVPNNLKSTAGAVFNTVIALANTIGLGAGAAVANSVANRGAHTGESDEAFMVRTFQSAFWFGTAASAIGTILCLFVKVGRQGHEKPGDIEDSASEQGIEGGVSTSGIVQSEKDKADSSNNESGSTVISIEGRGTDGNRQTPMQSHSILELDEKDAKATT</sequence>
<evidence type="ECO:0000313" key="8">
    <source>
        <dbReference type="EMBL" id="KAK6343264.1"/>
    </source>
</evidence>
<feature type="domain" description="Major facilitator superfamily (MFS) profile" evidence="7">
    <location>
        <begin position="19"/>
        <end position="514"/>
    </location>
</feature>
<feature type="transmembrane region" description="Helical" evidence="6">
    <location>
        <begin position="86"/>
        <end position="105"/>
    </location>
</feature>
<dbReference type="EMBL" id="JAVHNS010000009">
    <property type="protein sequence ID" value="KAK6343264.1"/>
    <property type="molecule type" value="Genomic_DNA"/>
</dbReference>
<dbReference type="InterPro" id="IPR011701">
    <property type="entry name" value="MFS"/>
</dbReference>
<dbReference type="Gene3D" id="1.20.1250.20">
    <property type="entry name" value="MFS general substrate transporter like domains"/>
    <property type="match status" value="2"/>
</dbReference>
<dbReference type="PANTHER" id="PTHR42718">
    <property type="entry name" value="MAJOR FACILITATOR SUPERFAMILY MULTIDRUG TRANSPORTER MFSC"/>
    <property type="match status" value="1"/>
</dbReference>
<dbReference type="GO" id="GO:0022857">
    <property type="term" value="F:transmembrane transporter activity"/>
    <property type="evidence" value="ECO:0007669"/>
    <property type="project" value="InterPro"/>
</dbReference>
<proteinExistence type="predicted"/>
<feature type="compositionally biased region" description="Polar residues" evidence="5">
    <location>
        <begin position="550"/>
        <end position="560"/>
    </location>
</feature>
<dbReference type="SUPFAM" id="SSF103473">
    <property type="entry name" value="MFS general substrate transporter"/>
    <property type="match status" value="2"/>
</dbReference>
<dbReference type="InterPro" id="IPR020846">
    <property type="entry name" value="MFS_dom"/>
</dbReference>
<evidence type="ECO:0000256" key="6">
    <source>
        <dbReference type="SAM" id="Phobius"/>
    </source>
</evidence>
<dbReference type="PROSITE" id="PS50850">
    <property type="entry name" value="MFS"/>
    <property type="match status" value="1"/>
</dbReference>
<name>A0AAV9UJL4_9PEZI</name>
<dbReference type="Pfam" id="PF07690">
    <property type="entry name" value="MFS_1"/>
    <property type="match status" value="1"/>
</dbReference>
<feature type="transmembrane region" description="Helical" evidence="6">
    <location>
        <begin position="355"/>
        <end position="373"/>
    </location>
</feature>
<keyword evidence="9" id="KW-1185">Reference proteome</keyword>
<evidence type="ECO:0000256" key="2">
    <source>
        <dbReference type="ARBA" id="ARBA00022692"/>
    </source>
</evidence>
<feature type="transmembrane region" description="Helical" evidence="6">
    <location>
        <begin position="57"/>
        <end position="74"/>
    </location>
</feature>
<dbReference type="AlphaFoldDB" id="A0AAV9UJL4"/>
<keyword evidence="4 6" id="KW-0472">Membrane</keyword>
<feature type="compositionally biased region" description="Polar residues" evidence="5">
    <location>
        <begin position="569"/>
        <end position="579"/>
    </location>
</feature>
<feature type="region of interest" description="Disordered" evidence="5">
    <location>
        <begin position="517"/>
        <end position="592"/>
    </location>
</feature>
<evidence type="ECO:0000256" key="1">
    <source>
        <dbReference type="ARBA" id="ARBA00004141"/>
    </source>
</evidence>
<dbReference type="PANTHER" id="PTHR42718:SF23">
    <property type="entry name" value="MAJOR FACILITATOR SUPERFAMILY (MFS) PROFILE DOMAIN-CONTAINING PROTEIN"/>
    <property type="match status" value="1"/>
</dbReference>
<gene>
    <name evidence="8" type="ORF">TWF730_010860</name>
</gene>
<feature type="transmembrane region" description="Helical" evidence="6">
    <location>
        <begin position="490"/>
        <end position="509"/>
    </location>
</feature>
<evidence type="ECO:0000313" key="9">
    <source>
        <dbReference type="Proteomes" id="UP001373714"/>
    </source>
</evidence>
<dbReference type="InterPro" id="IPR036259">
    <property type="entry name" value="MFS_trans_sf"/>
</dbReference>
<feature type="transmembrane region" description="Helical" evidence="6">
    <location>
        <begin position="270"/>
        <end position="290"/>
    </location>
</feature>
<feature type="transmembrane region" description="Helical" evidence="6">
    <location>
        <begin position="311"/>
        <end position="335"/>
    </location>
</feature>
<feature type="transmembrane region" description="Helical" evidence="6">
    <location>
        <begin position="445"/>
        <end position="470"/>
    </location>
</feature>
<feature type="compositionally biased region" description="Basic and acidic residues" evidence="5">
    <location>
        <begin position="581"/>
        <end position="592"/>
    </location>
</feature>
<reference evidence="8 9" key="1">
    <citation type="submission" date="2019-10" db="EMBL/GenBank/DDBJ databases">
        <authorList>
            <person name="Palmer J.M."/>
        </authorList>
    </citation>
    <scope>NUCLEOTIDE SEQUENCE [LARGE SCALE GENOMIC DNA]</scope>
    <source>
        <strain evidence="8 9">TWF730</strain>
    </source>
</reference>
<keyword evidence="3 6" id="KW-1133">Transmembrane helix</keyword>
<dbReference type="GO" id="GO:0016020">
    <property type="term" value="C:membrane"/>
    <property type="evidence" value="ECO:0007669"/>
    <property type="project" value="UniProtKB-SubCell"/>
</dbReference>
<feature type="transmembrane region" description="Helical" evidence="6">
    <location>
        <begin position="238"/>
        <end position="258"/>
    </location>
</feature>
<keyword evidence="2 6" id="KW-0812">Transmembrane</keyword>
<evidence type="ECO:0000259" key="7">
    <source>
        <dbReference type="PROSITE" id="PS50850"/>
    </source>
</evidence>
<feature type="transmembrane region" description="Helical" evidence="6">
    <location>
        <begin position="144"/>
        <end position="166"/>
    </location>
</feature>
<evidence type="ECO:0000256" key="5">
    <source>
        <dbReference type="SAM" id="MobiDB-lite"/>
    </source>
</evidence>
<dbReference type="Proteomes" id="UP001373714">
    <property type="component" value="Unassembled WGS sequence"/>
</dbReference>
<feature type="transmembrane region" description="Helical" evidence="6">
    <location>
        <begin position="380"/>
        <end position="398"/>
    </location>
</feature>
<feature type="transmembrane region" description="Helical" evidence="6">
    <location>
        <begin position="111"/>
        <end position="132"/>
    </location>
</feature>
<evidence type="ECO:0000256" key="4">
    <source>
        <dbReference type="ARBA" id="ARBA00023136"/>
    </source>
</evidence>
<feature type="transmembrane region" description="Helical" evidence="6">
    <location>
        <begin position="404"/>
        <end position="424"/>
    </location>
</feature>
<organism evidence="8 9">
    <name type="scientific">Orbilia blumenaviensis</name>
    <dbReference type="NCBI Taxonomy" id="1796055"/>
    <lineage>
        <taxon>Eukaryota</taxon>
        <taxon>Fungi</taxon>
        <taxon>Dikarya</taxon>
        <taxon>Ascomycota</taxon>
        <taxon>Pezizomycotina</taxon>
        <taxon>Orbiliomycetes</taxon>
        <taxon>Orbiliales</taxon>
        <taxon>Orbiliaceae</taxon>
        <taxon>Orbilia</taxon>
    </lineage>
</organism>
<protein>
    <recommendedName>
        <fullName evidence="7">Major facilitator superfamily (MFS) profile domain-containing protein</fullName>
    </recommendedName>
</protein>
<feature type="transmembrane region" description="Helical" evidence="6">
    <location>
        <begin position="172"/>
        <end position="194"/>
    </location>
</feature>
<comment type="caution">
    <text evidence="8">The sequence shown here is derived from an EMBL/GenBank/DDBJ whole genome shotgun (WGS) entry which is preliminary data.</text>
</comment>
<accession>A0AAV9UJL4</accession>
<comment type="subcellular location">
    <subcellularLocation>
        <location evidence="1">Membrane</location>
        <topology evidence="1">Multi-pass membrane protein</topology>
    </subcellularLocation>
</comment>